<sequence length="296" mass="32824">MMRKIIKIDEKKCNGCGECIPDCPEGALQLIEGKARLVSDLFCDGLGACIGTCPQGAITVIEREGEPYNEKVVMENIARQGQAVIKAHLEHLASHGEKDYYNTAVEYLNQNKIQIPEHENTGISDFDKPTAESFSKDQNIQNSSCPGSFERTLKRNGAVSSVKKTSQEKINFAESELRQWPIQLKLLNPSSTFFDSADLLIAADCVSFAYGSFHPQFLKGKILIIFCPKLDSDIEGYIEKLAEIFSTHEIKSITALHMEVPCCNGIRIIIDRALKKAGKTIPIEDITININGSIRD</sequence>
<dbReference type="SUPFAM" id="SSF54862">
    <property type="entry name" value="4Fe-4S ferredoxins"/>
    <property type="match status" value="1"/>
</dbReference>
<feature type="domain" description="4Fe-4S ferredoxin-type" evidence="1">
    <location>
        <begin position="4"/>
        <end position="33"/>
    </location>
</feature>
<protein>
    <submittedName>
        <fullName evidence="2">4Fe-4S dicluster domain-containing protein</fullName>
    </submittedName>
</protein>
<dbReference type="InterPro" id="IPR052911">
    <property type="entry name" value="Corrinoid_activation_enz"/>
</dbReference>
<feature type="domain" description="4Fe-4S ferredoxin-type" evidence="1">
    <location>
        <begin position="34"/>
        <end position="63"/>
    </location>
</feature>
<reference evidence="2" key="1">
    <citation type="submission" date="2022-01" db="EMBL/GenBank/DDBJ databases">
        <title>Complete genome of Methanomicrobium antiquum DSM 21220.</title>
        <authorList>
            <person name="Chen S.-C."/>
            <person name="You Y.-T."/>
            <person name="Zhou Y.-Z."/>
            <person name="Lai M.-C."/>
        </authorList>
    </citation>
    <scope>NUCLEOTIDE SEQUENCE</scope>
    <source>
        <strain evidence="2">DSM 21220</strain>
    </source>
</reference>
<dbReference type="KEGG" id="manq:L1994_00690"/>
<dbReference type="EMBL" id="CP091092">
    <property type="protein sequence ID" value="WFN38021.1"/>
    <property type="molecule type" value="Genomic_DNA"/>
</dbReference>
<keyword evidence="3" id="KW-1185">Reference proteome</keyword>
<evidence type="ECO:0000313" key="2">
    <source>
        <dbReference type="EMBL" id="WFN38021.1"/>
    </source>
</evidence>
<dbReference type="PANTHER" id="PTHR42895">
    <property type="entry name" value="IRON-SULFUR CLUSTER-BINDING PROTEIN-RELATED"/>
    <property type="match status" value="1"/>
</dbReference>
<dbReference type="RefSeq" id="WP_278100854.1">
    <property type="nucleotide sequence ID" value="NZ_CP091092.1"/>
</dbReference>
<gene>
    <name evidence="2" type="ORF">L1994_00690</name>
</gene>
<evidence type="ECO:0000259" key="1">
    <source>
        <dbReference type="PROSITE" id="PS51379"/>
    </source>
</evidence>
<dbReference type="Gene3D" id="3.30.70.20">
    <property type="match status" value="1"/>
</dbReference>
<dbReference type="PROSITE" id="PS51379">
    <property type="entry name" value="4FE4S_FER_2"/>
    <property type="match status" value="2"/>
</dbReference>
<dbReference type="AlphaFoldDB" id="A0AAF0JP37"/>
<organism evidence="2 3">
    <name type="scientific">Methanomicrobium antiquum</name>
    <dbReference type="NCBI Taxonomy" id="487686"/>
    <lineage>
        <taxon>Archaea</taxon>
        <taxon>Methanobacteriati</taxon>
        <taxon>Methanobacteriota</taxon>
        <taxon>Stenosarchaea group</taxon>
        <taxon>Methanomicrobia</taxon>
        <taxon>Methanomicrobiales</taxon>
        <taxon>Methanomicrobiaceae</taxon>
        <taxon>Methanomicrobium</taxon>
    </lineage>
</organism>
<accession>A0AAF0JP37</accession>
<dbReference type="PANTHER" id="PTHR42895:SF1">
    <property type="entry name" value="IRON-SULFUR CLUSTER PROTEIN"/>
    <property type="match status" value="1"/>
</dbReference>
<dbReference type="GO" id="GO:0016491">
    <property type="term" value="F:oxidoreductase activity"/>
    <property type="evidence" value="ECO:0007669"/>
    <property type="project" value="UniProtKB-ARBA"/>
</dbReference>
<dbReference type="GeneID" id="79948868"/>
<name>A0AAF0JP37_9EURY</name>
<proteinExistence type="predicted"/>
<dbReference type="InterPro" id="IPR017900">
    <property type="entry name" value="4Fe4S_Fe_S_CS"/>
</dbReference>
<dbReference type="Pfam" id="PF13237">
    <property type="entry name" value="Fer4_10"/>
    <property type="match status" value="1"/>
</dbReference>
<dbReference type="InterPro" id="IPR017896">
    <property type="entry name" value="4Fe4S_Fe-S-bd"/>
</dbReference>
<dbReference type="Proteomes" id="UP001218895">
    <property type="component" value="Chromosome"/>
</dbReference>
<evidence type="ECO:0000313" key="3">
    <source>
        <dbReference type="Proteomes" id="UP001218895"/>
    </source>
</evidence>
<dbReference type="PROSITE" id="PS00198">
    <property type="entry name" value="4FE4S_FER_1"/>
    <property type="match status" value="1"/>
</dbReference>